<name>A0ABY5HHD0_9GAMM</name>
<dbReference type="PROSITE" id="PS00676">
    <property type="entry name" value="SIGMA54_INTERACT_2"/>
    <property type="match status" value="1"/>
</dbReference>
<dbReference type="Pfam" id="PF02954">
    <property type="entry name" value="HTH_8"/>
    <property type="match status" value="1"/>
</dbReference>
<dbReference type="Pfam" id="PF25601">
    <property type="entry name" value="AAA_lid_14"/>
    <property type="match status" value="1"/>
</dbReference>
<dbReference type="PROSITE" id="PS50045">
    <property type="entry name" value="SIGMA54_INTERACT_4"/>
    <property type="match status" value="1"/>
</dbReference>
<dbReference type="RefSeq" id="WP_255853799.1">
    <property type="nucleotide sequence ID" value="NZ_CP073347.1"/>
</dbReference>
<reference evidence="9" key="1">
    <citation type="submission" date="2021-04" db="EMBL/GenBank/DDBJ databases">
        <title>Oceanospirillales bacteria with DddD are important DMSP degraders in coastal seawater.</title>
        <authorList>
            <person name="Liu J."/>
        </authorList>
    </citation>
    <scope>NUCLEOTIDE SEQUENCE</scope>
    <source>
        <strain evidence="9">D13-1</strain>
    </source>
</reference>
<gene>
    <name evidence="9" type="ORF">KDW95_21305</name>
</gene>
<evidence type="ECO:0000256" key="3">
    <source>
        <dbReference type="ARBA" id="ARBA00023015"/>
    </source>
</evidence>
<evidence type="ECO:0000256" key="1">
    <source>
        <dbReference type="ARBA" id="ARBA00022741"/>
    </source>
</evidence>
<dbReference type="EMBL" id="CP073347">
    <property type="protein sequence ID" value="UTW11757.1"/>
    <property type="molecule type" value="Genomic_DNA"/>
</dbReference>
<evidence type="ECO:0000256" key="6">
    <source>
        <dbReference type="PROSITE-ProRule" id="PRU00169"/>
    </source>
</evidence>
<dbReference type="CDD" id="cd00009">
    <property type="entry name" value="AAA"/>
    <property type="match status" value="1"/>
</dbReference>
<dbReference type="SUPFAM" id="SSF52540">
    <property type="entry name" value="P-loop containing nucleoside triphosphate hydrolases"/>
    <property type="match status" value="1"/>
</dbReference>
<dbReference type="Gene3D" id="1.10.10.60">
    <property type="entry name" value="Homeodomain-like"/>
    <property type="match status" value="1"/>
</dbReference>
<dbReference type="InterPro" id="IPR025944">
    <property type="entry name" value="Sigma_54_int_dom_CS"/>
</dbReference>
<keyword evidence="1" id="KW-0547">Nucleotide-binding</keyword>
<keyword evidence="3" id="KW-0805">Transcription regulation</keyword>
<dbReference type="InterPro" id="IPR001789">
    <property type="entry name" value="Sig_transdc_resp-reg_receiver"/>
</dbReference>
<keyword evidence="10" id="KW-1185">Reference proteome</keyword>
<feature type="modified residue" description="4-aspartylphosphate" evidence="6">
    <location>
        <position position="58"/>
    </location>
</feature>
<feature type="domain" description="Response regulatory" evidence="8">
    <location>
        <begin position="9"/>
        <end position="123"/>
    </location>
</feature>
<keyword evidence="6" id="KW-0597">Phosphoprotein</keyword>
<dbReference type="InterPro" id="IPR025943">
    <property type="entry name" value="Sigma_54_int_dom_ATP-bd_2"/>
</dbReference>
<proteinExistence type="predicted"/>
<evidence type="ECO:0000259" key="7">
    <source>
        <dbReference type="PROSITE" id="PS50045"/>
    </source>
</evidence>
<dbReference type="PROSITE" id="PS00688">
    <property type="entry name" value="SIGMA54_INTERACT_3"/>
    <property type="match status" value="1"/>
</dbReference>
<keyword evidence="4" id="KW-0238">DNA-binding</keyword>
<sequence length="456" mass="49826">MSDAVNKPRILLIDDEPAFRSLCEQWLGNAGYEVRGGASLDEARSLLQAFDPDLLLLDLSLPPQFDPADTLAALPEFADRPVIIMTGHGDRTLALEAIAQGAWDFLAKPLDPDMLAVVVKRAVTKHQLSRELQQLKQAPREASPLARLIGSSPSMTAIRALVERIAPTDARVLVTGPSGTGKEVISRALHDLSLRAGGPFISVHCGAIPADLLESELFGHVRGAFTGADRDRDGLLKLADGGTLFLDEIGEMPLPMQVKLLRVLQEGTFYPVGGRSQQQINVRVVSATNANLPDRVARGEFREDLYYRIKGVTIETAPLNERTEDVALLVRHFLQQQATDSGAPELLLDPAVLDWLIRRHWPGNVRELRNTLESICALSRGGRVTLDDVALLHPGVQQAGAAVPASDAPLDEQVRALEIRLIREALRRHDDNRTHAAATLGLSRQGLLKKIERYGL</sequence>
<dbReference type="InterPro" id="IPR009057">
    <property type="entry name" value="Homeodomain-like_sf"/>
</dbReference>
<dbReference type="SMART" id="SM00382">
    <property type="entry name" value="AAA"/>
    <property type="match status" value="1"/>
</dbReference>
<accession>A0ABY5HHD0</accession>
<dbReference type="SUPFAM" id="SSF52172">
    <property type="entry name" value="CheY-like"/>
    <property type="match status" value="1"/>
</dbReference>
<dbReference type="InterPro" id="IPR011006">
    <property type="entry name" value="CheY-like_superfamily"/>
</dbReference>
<dbReference type="PANTHER" id="PTHR32071:SF122">
    <property type="entry name" value="SIGMA FACTOR"/>
    <property type="match status" value="1"/>
</dbReference>
<keyword evidence="5" id="KW-0804">Transcription</keyword>
<dbReference type="PROSITE" id="PS50110">
    <property type="entry name" value="RESPONSE_REGULATORY"/>
    <property type="match status" value="1"/>
</dbReference>
<dbReference type="Pfam" id="PF00158">
    <property type="entry name" value="Sigma54_activat"/>
    <property type="match status" value="1"/>
</dbReference>
<keyword evidence="2" id="KW-0067">ATP-binding</keyword>
<dbReference type="SUPFAM" id="SSF46689">
    <property type="entry name" value="Homeodomain-like"/>
    <property type="match status" value="1"/>
</dbReference>
<evidence type="ECO:0000259" key="8">
    <source>
        <dbReference type="PROSITE" id="PS50110"/>
    </source>
</evidence>
<evidence type="ECO:0000256" key="5">
    <source>
        <dbReference type="ARBA" id="ARBA00023163"/>
    </source>
</evidence>
<dbReference type="InterPro" id="IPR058031">
    <property type="entry name" value="AAA_lid_NorR"/>
</dbReference>
<evidence type="ECO:0000313" key="10">
    <source>
        <dbReference type="Proteomes" id="UP001058461"/>
    </source>
</evidence>
<dbReference type="PANTHER" id="PTHR32071">
    <property type="entry name" value="TRANSCRIPTIONAL REGULATORY PROTEIN"/>
    <property type="match status" value="1"/>
</dbReference>
<dbReference type="InterPro" id="IPR002197">
    <property type="entry name" value="HTH_Fis"/>
</dbReference>
<dbReference type="InterPro" id="IPR002078">
    <property type="entry name" value="Sigma_54_int"/>
</dbReference>
<dbReference type="Gene3D" id="3.40.50.2300">
    <property type="match status" value="1"/>
</dbReference>
<protein>
    <submittedName>
        <fullName evidence="9">Sigma-54-dependent Fis family transcriptional regulator</fullName>
    </submittedName>
</protein>
<feature type="domain" description="Sigma-54 factor interaction" evidence="7">
    <location>
        <begin position="148"/>
        <end position="377"/>
    </location>
</feature>
<evidence type="ECO:0000256" key="4">
    <source>
        <dbReference type="ARBA" id="ARBA00023125"/>
    </source>
</evidence>
<evidence type="ECO:0000256" key="2">
    <source>
        <dbReference type="ARBA" id="ARBA00022840"/>
    </source>
</evidence>
<dbReference type="InterPro" id="IPR027417">
    <property type="entry name" value="P-loop_NTPase"/>
</dbReference>
<dbReference type="Proteomes" id="UP001058461">
    <property type="component" value="Chromosome"/>
</dbReference>
<organism evidence="9 10">
    <name type="scientific">Marinobacterium rhizophilum</name>
    <dbReference type="NCBI Taxonomy" id="420402"/>
    <lineage>
        <taxon>Bacteria</taxon>
        <taxon>Pseudomonadati</taxon>
        <taxon>Pseudomonadota</taxon>
        <taxon>Gammaproteobacteria</taxon>
        <taxon>Oceanospirillales</taxon>
        <taxon>Oceanospirillaceae</taxon>
        <taxon>Marinobacterium</taxon>
    </lineage>
</organism>
<dbReference type="SMART" id="SM00448">
    <property type="entry name" value="REC"/>
    <property type="match status" value="1"/>
</dbReference>
<dbReference type="InterPro" id="IPR003593">
    <property type="entry name" value="AAA+_ATPase"/>
</dbReference>
<dbReference type="Gene3D" id="3.40.50.300">
    <property type="entry name" value="P-loop containing nucleotide triphosphate hydrolases"/>
    <property type="match status" value="1"/>
</dbReference>
<evidence type="ECO:0000313" key="9">
    <source>
        <dbReference type="EMBL" id="UTW11757.1"/>
    </source>
</evidence>
<dbReference type="PRINTS" id="PR01590">
    <property type="entry name" value="HTHFIS"/>
</dbReference>
<dbReference type="Pfam" id="PF00072">
    <property type="entry name" value="Response_reg"/>
    <property type="match status" value="1"/>
</dbReference>
<dbReference type="Gene3D" id="1.10.8.60">
    <property type="match status" value="1"/>
</dbReference>